<feature type="region of interest" description="Disordered" evidence="1">
    <location>
        <begin position="1"/>
        <end position="23"/>
    </location>
</feature>
<dbReference type="EMBL" id="CZKA01000014">
    <property type="protein sequence ID" value="CUR54747.1"/>
    <property type="molecule type" value="Genomic_DNA"/>
</dbReference>
<feature type="compositionally biased region" description="Low complexity" evidence="1">
    <location>
        <begin position="13"/>
        <end position="23"/>
    </location>
</feature>
<evidence type="ECO:0000313" key="2">
    <source>
        <dbReference type="EMBL" id="CUR54747.1"/>
    </source>
</evidence>
<evidence type="ECO:0000256" key="1">
    <source>
        <dbReference type="SAM" id="MobiDB-lite"/>
    </source>
</evidence>
<accession>A0A2P2BYB5</accession>
<protein>
    <submittedName>
        <fullName evidence="2">Uncharacterized protein</fullName>
    </submittedName>
</protein>
<name>A0A2P2BYB5_9ZZZZ</name>
<sequence>MTGTGAGRRDAGRGASPGSRSCCSGWEAPGSVMAAILSAATDDLRPVAGYRTRGVFAEVAEADR</sequence>
<dbReference type="AlphaFoldDB" id="A0A2P2BYB5"/>
<organism evidence="2">
    <name type="scientific">metagenome</name>
    <dbReference type="NCBI Taxonomy" id="256318"/>
    <lineage>
        <taxon>unclassified sequences</taxon>
        <taxon>metagenomes</taxon>
    </lineage>
</organism>
<proteinExistence type="predicted"/>
<reference evidence="2" key="1">
    <citation type="submission" date="2015-08" db="EMBL/GenBank/DDBJ databases">
        <authorList>
            <person name="Babu N.S."/>
            <person name="Beckwith C.J."/>
            <person name="Beseler K.G."/>
            <person name="Brison A."/>
            <person name="Carone J.V."/>
            <person name="Caskin T.P."/>
            <person name="Diamond M."/>
            <person name="Durham M.E."/>
            <person name="Foxe J.M."/>
            <person name="Go M."/>
            <person name="Henderson B.A."/>
            <person name="Jones I.B."/>
            <person name="McGettigan J.A."/>
            <person name="Micheletti S.J."/>
            <person name="Nasrallah M.E."/>
            <person name="Ortiz D."/>
            <person name="Piller C.R."/>
            <person name="Privatt S.R."/>
            <person name="Schneider S.L."/>
            <person name="Sharp S."/>
            <person name="Smith T.C."/>
            <person name="Stanton J.D."/>
            <person name="Ullery H.E."/>
            <person name="Wilson R.J."/>
            <person name="Serrano M.G."/>
            <person name="Buck G."/>
            <person name="Lee V."/>
            <person name="Wang Y."/>
            <person name="Carvalho R."/>
            <person name="Voegtly L."/>
            <person name="Shi R."/>
            <person name="Duckworth R."/>
            <person name="Johnson A."/>
            <person name="Loviza R."/>
            <person name="Walstead R."/>
            <person name="Shah Z."/>
            <person name="Kiflezghi M."/>
            <person name="Wade K."/>
            <person name="Ball S.L."/>
            <person name="Bradley K.W."/>
            <person name="Asai D.J."/>
            <person name="Bowman C.A."/>
            <person name="Russell D.A."/>
            <person name="Pope W.H."/>
            <person name="Jacobs-Sera D."/>
            <person name="Hendrix R.W."/>
            <person name="Hatfull G.F."/>
        </authorList>
    </citation>
    <scope>NUCLEOTIDE SEQUENCE</scope>
</reference>
<gene>
    <name evidence="2" type="ORF">NOCA2210097</name>
</gene>